<gene>
    <name evidence="2" type="ORF">HHU12_21510</name>
</gene>
<protein>
    <submittedName>
        <fullName evidence="2">Uncharacterized protein</fullName>
    </submittedName>
</protein>
<keyword evidence="3" id="KW-1185">Reference proteome</keyword>
<dbReference type="Proteomes" id="UP000576082">
    <property type="component" value="Unassembled WGS sequence"/>
</dbReference>
<comment type="caution">
    <text evidence="2">The sequence shown here is derived from an EMBL/GenBank/DDBJ whole genome shotgun (WGS) entry which is preliminary data.</text>
</comment>
<dbReference type="AlphaFoldDB" id="A0A7X9RXM3"/>
<feature type="region of interest" description="Disordered" evidence="1">
    <location>
        <begin position="1"/>
        <end position="23"/>
    </location>
</feature>
<name>A0A7X9RXM3_9BACT</name>
<proteinExistence type="predicted"/>
<dbReference type="EMBL" id="JABANE010000067">
    <property type="protein sequence ID" value="NME70568.1"/>
    <property type="molecule type" value="Genomic_DNA"/>
</dbReference>
<evidence type="ECO:0000313" key="3">
    <source>
        <dbReference type="Proteomes" id="UP000576082"/>
    </source>
</evidence>
<reference evidence="2 3" key="1">
    <citation type="submission" date="2020-04" db="EMBL/GenBank/DDBJ databases">
        <title>Flammeovirga sp. SR4, a novel species isolated from seawater.</title>
        <authorList>
            <person name="Wang X."/>
        </authorList>
    </citation>
    <scope>NUCLEOTIDE SEQUENCE [LARGE SCALE GENOMIC DNA]</scope>
    <source>
        <strain evidence="2 3">ATCC 23126</strain>
    </source>
</reference>
<evidence type="ECO:0000256" key="1">
    <source>
        <dbReference type="SAM" id="MobiDB-lite"/>
    </source>
</evidence>
<dbReference type="RefSeq" id="WP_205959953.1">
    <property type="nucleotide sequence ID" value="NZ_JABANE010000067.1"/>
</dbReference>
<feature type="compositionally biased region" description="Low complexity" evidence="1">
    <location>
        <begin position="1"/>
        <end position="18"/>
    </location>
</feature>
<organism evidence="2 3">
    <name type="scientific">Flammeovirga aprica JL-4</name>
    <dbReference type="NCBI Taxonomy" id="694437"/>
    <lineage>
        <taxon>Bacteria</taxon>
        <taxon>Pseudomonadati</taxon>
        <taxon>Bacteroidota</taxon>
        <taxon>Cytophagia</taxon>
        <taxon>Cytophagales</taxon>
        <taxon>Flammeovirgaceae</taxon>
        <taxon>Flammeovirga</taxon>
    </lineage>
</organism>
<sequence length="248" mass="28129">MTANNKTVKTTGKNTSTKRTATVAKKEVATPQNTVVENQEETLPETEETVTTAEIKELPKVKYFEGSPLQYRADCKNGKLNINGTTDVGKEMSINPVAWRFFTDDILGMGKKNWVEIFFIDVNNCLSAVLFHGFSRENLEAIAASLFYSDVTLSEVNLHITFDKKQNKQAKSTYYIANFDFDVIPPEELEDTKASIEGLKIYRQDTLNEECDFQSTHNFFNPHFTDIEIEVEALEEGEEVQAIETKNE</sequence>
<accession>A0A7X9RXM3</accession>
<evidence type="ECO:0000313" key="2">
    <source>
        <dbReference type="EMBL" id="NME70568.1"/>
    </source>
</evidence>